<gene>
    <name evidence="1" type="ORF">ISN45_Aa02g014860</name>
</gene>
<reference evidence="1 2" key="1">
    <citation type="submission" date="2020-12" db="EMBL/GenBank/DDBJ databases">
        <title>Concerted genomic and epigenomic changes stabilize Arabidopsis allopolyploids.</title>
        <authorList>
            <person name="Chen Z."/>
        </authorList>
    </citation>
    <scope>NUCLEOTIDE SEQUENCE [LARGE SCALE GENOMIC DNA]</scope>
    <source>
        <strain evidence="1">Allo738</strain>
        <tissue evidence="1">Leaf</tissue>
    </source>
</reference>
<dbReference type="EMBL" id="JAEFBK010000007">
    <property type="protein sequence ID" value="KAG7586146.1"/>
    <property type="molecule type" value="Genomic_DNA"/>
</dbReference>
<dbReference type="EMBL" id="JAEFBK010000007">
    <property type="protein sequence ID" value="KAG7586147.1"/>
    <property type="molecule type" value="Genomic_DNA"/>
</dbReference>
<dbReference type="AlphaFoldDB" id="A0A8T2BH43"/>
<dbReference type="EMBL" id="JAEFBK010000007">
    <property type="protein sequence ID" value="KAG7586144.1"/>
    <property type="molecule type" value="Genomic_DNA"/>
</dbReference>
<organism evidence="1 2">
    <name type="scientific">Arabidopsis thaliana x Arabidopsis arenosa</name>
    <dbReference type="NCBI Taxonomy" id="1240361"/>
    <lineage>
        <taxon>Eukaryota</taxon>
        <taxon>Viridiplantae</taxon>
        <taxon>Streptophyta</taxon>
        <taxon>Embryophyta</taxon>
        <taxon>Tracheophyta</taxon>
        <taxon>Spermatophyta</taxon>
        <taxon>Magnoliopsida</taxon>
        <taxon>eudicotyledons</taxon>
        <taxon>Gunneridae</taxon>
        <taxon>Pentapetalae</taxon>
        <taxon>rosids</taxon>
        <taxon>malvids</taxon>
        <taxon>Brassicales</taxon>
        <taxon>Brassicaceae</taxon>
        <taxon>Camelineae</taxon>
        <taxon>Arabidopsis</taxon>
    </lineage>
</organism>
<dbReference type="EMBL" id="JAEFBK010000007">
    <property type="protein sequence ID" value="KAG7586145.1"/>
    <property type="molecule type" value="Genomic_DNA"/>
</dbReference>
<dbReference type="Proteomes" id="UP000694240">
    <property type="component" value="Chromosome 7"/>
</dbReference>
<evidence type="ECO:0000313" key="2">
    <source>
        <dbReference type="Proteomes" id="UP000694240"/>
    </source>
</evidence>
<sequence length="101" mass="11142">MVQAATPWSQLHPTNPLTLYSSFLQINQTVKLRFQKKFKKRVKDHGIFCSSSLDPCSSTLCGSDCNCGILLSSCSSSSKCRSDCTNKPVPTTIYQEDEVSS</sequence>
<accession>A0A8T2BH43</accession>
<name>A0A8T2BH43_9BRAS</name>
<proteinExistence type="predicted"/>
<keyword evidence="2" id="KW-1185">Reference proteome</keyword>
<comment type="caution">
    <text evidence="1">The sequence shown here is derived from an EMBL/GenBank/DDBJ whole genome shotgun (WGS) entry which is preliminary data.</text>
</comment>
<evidence type="ECO:0000313" key="1">
    <source>
        <dbReference type="EMBL" id="KAG7586145.1"/>
    </source>
</evidence>
<protein>
    <submittedName>
        <fullName evidence="1">Uncharacterized protein</fullName>
    </submittedName>
</protein>